<accession>A0A0B6ZAC4</accession>
<evidence type="ECO:0000313" key="1">
    <source>
        <dbReference type="EMBL" id="CEK65342.1"/>
    </source>
</evidence>
<sequence length="81" mass="8895">MRTDSSCCLRIKHTPHSAPYASNSTCTTGNSKLFKALDKFNINFSILFQQTVVKRPTNIPLSILNSLTVSVVDTCLSAFSL</sequence>
<dbReference type="EMBL" id="HACG01018477">
    <property type="protein sequence ID" value="CEK65342.1"/>
    <property type="molecule type" value="Transcribed_RNA"/>
</dbReference>
<dbReference type="AlphaFoldDB" id="A0A0B6ZAC4"/>
<gene>
    <name evidence="1" type="primary">ORF54736</name>
</gene>
<organism evidence="1">
    <name type="scientific">Arion vulgaris</name>
    <dbReference type="NCBI Taxonomy" id="1028688"/>
    <lineage>
        <taxon>Eukaryota</taxon>
        <taxon>Metazoa</taxon>
        <taxon>Spiralia</taxon>
        <taxon>Lophotrochozoa</taxon>
        <taxon>Mollusca</taxon>
        <taxon>Gastropoda</taxon>
        <taxon>Heterobranchia</taxon>
        <taxon>Euthyneura</taxon>
        <taxon>Panpulmonata</taxon>
        <taxon>Eupulmonata</taxon>
        <taxon>Stylommatophora</taxon>
        <taxon>Helicina</taxon>
        <taxon>Arionoidea</taxon>
        <taxon>Arionidae</taxon>
        <taxon>Arion</taxon>
    </lineage>
</organism>
<proteinExistence type="predicted"/>
<feature type="non-terminal residue" evidence="1">
    <location>
        <position position="81"/>
    </location>
</feature>
<protein>
    <submittedName>
        <fullName evidence="1">Uncharacterized protein</fullName>
    </submittedName>
</protein>
<name>A0A0B6ZAC4_9EUPU</name>
<reference evidence="1" key="1">
    <citation type="submission" date="2014-12" db="EMBL/GenBank/DDBJ databases">
        <title>Insight into the proteome of Arion vulgaris.</title>
        <authorList>
            <person name="Aradska J."/>
            <person name="Bulat T."/>
            <person name="Smidak R."/>
            <person name="Sarate P."/>
            <person name="Gangsoo J."/>
            <person name="Sialana F."/>
            <person name="Bilban M."/>
            <person name="Lubec G."/>
        </authorList>
    </citation>
    <scope>NUCLEOTIDE SEQUENCE</scope>
    <source>
        <tissue evidence="1">Skin</tissue>
    </source>
</reference>